<gene>
    <name evidence="2" type="ORF">Athai_23030</name>
</gene>
<dbReference type="EMBL" id="AP023355">
    <property type="protein sequence ID" value="BCJ34800.1"/>
    <property type="molecule type" value="Genomic_DNA"/>
</dbReference>
<dbReference type="AlphaFoldDB" id="A0A7R7DN74"/>
<keyword evidence="3" id="KW-1185">Reference proteome</keyword>
<dbReference type="KEGG" id="atl:Athai_23030"/>
<organism evidence="2 3">
    <name type="scientific">Actinocatenispora thailandica</name>
    <dbReference type="NCBI Taxonomy" id="227318"/>
    <lineage>
        <taxon>Bacteria</taxon>
        <taxon>Bacillati</taxon>
        <taxon>Actinomycetota</taxon>
        <taxon>Actinomycetes</taxon>
        <taxon>Micromonosporales</taxon>
        <taxon>Micromonosporaceae</taxon>
        <taxon>Actinocatenispora</taxon>
    </lineage>
</organism>
<feature type="region of interest" description="Disordered" evidence="1">
    <location>
        <begin position="1"/>
        <end position="118"/>
    </location>
</feature>
<sequence length="118" mass="12313">MGGIWYGRRDDPAAAGYAEVMDEPRETPYDSDPPGEVDMPPDTGPNPPAMPGTSEGERPVQGIYRPDIGPGGRDIDTGERPLPGRGRISRGGDASGAPGPGLPAPPHERTDPESDPDS</sequence>
<dbReference type="Proteomes" id="UP000611640">
    <property type="component" value="Chromosome"/>
</dbReference>
<evidence type="ECO:0000313" key="2">
    <source>
        <dbReference type="EMBL" id="BCJ34800.1"/>
    </source>
</evidence>
<accession>A0A7R7DN74</accession>
<proteinExistence type="predicted"/>
<evidence type="ECO:0000256" key="1">
    <source>
        <dbReference type="SAM" id="MobiDB-lite"/>
    </source>
</evidence>
<reference evidence="2 3" key="1">
    <citation type="submission" date="2020-08" db="EMBL/GenBank/DDBJ databases">
        <title>Whole genome shotgun sequence of Actinocatenispora thailandica NBRC 105041.</title>
        <authorList>
            <person name="Komaki H."/>
            <person name="Tamura T."/>
        </authorList>
    </citation>
    <scope>NUCLEOTIDE SEQUENCE [LARGE SCALE GENOMIC DNA]</scope>
    <source>
        <strain evidence="2 3">NBRC 105041</strain>
    </source>
</reference>
<evidence type="ECO:0000313" key="3">
    <source>
        <dbReference type="Proteomes" id="UP000611640"/>
    </source>
</evidence>
<protein>
    <submittedName>
        <fullName evidence="2">Uncharacterized protein</fullName>
    </submittedName>
</protein>
<name>A0A7R7DN74_9ACTN</name>